<feature type="transmembrane region" description="Helical" evidence="1">
    <location>
        <begin position="953"/>
        <end position="975"/>
    </location>
</feature>
<dbReference type="InterPro" id="IPR027463">
    <property type="entry name" value="AcrB_DN_DC_subdom"/>
</dbReference>
<keyword evidence="1" id="KW-1133">Transmembrane helix</keyword>
<organism evidence="2 3">
    <name type="scientific">Halobacteriovorax vibrionivorans</name>
    <dbReference type="NCBI Taxonomy" id="2152716"/>
    <lineage>
        <taxon>Bacteria</taxon>
        <taxon>Pseudomonadati</taxon>
        <taxon>Bdellovibrionota</taxon>
        <taxon>Bacteriovoracia</taxon>
        <taxon>Bacteriovoracales</taxon>
        <taxon>Halobacteriovoraceae</taxon>
        <taxon>Halobacteriovorax</taxon>
    </lineage>
</organism>
<dbReference type="Gene3D" id="1.20.1640.10">
    <property type="entry name" value="Multidrug efflux transporter AcrB transmembrane domain"/>
    <property type="match status" value="2"/>
</dbReference>
<feature type="transmembrane region" description="Helical" evidence="1">
    <location>
        <begin position="434"/>
        <end position="454"/>
    </location>
</feature>
<keyword evidence="1" id="KW-0472">Membrane</keyword>
<dbReference type="Proteomes" id="UP000443582">
    <property type="component" value="Unassembled WGS sequence"/>
</dbReference>
<sequence>MKLSSISIKNPVFAWMLMFSLILFGALGFTKLGINENPDVDYPSISISYEYEGATPEVVEKDVLEPAESILVSMQGIKDMTSTAGRGQGRIELEFSLDKNIDFALQEVQTLLGRAQRLLPDTVETPTVTKSNAADDPVMYLALVSTTLNERELNILFKDGIIDQLTTIEGVSEVRAFGARDPMMRVDVKAEKLEQYQLTLSDIVETLKRESVELPAGKFETPETETSLRVLGEGRTVEDFNNMIINRRGGRANYVPIRLSDVAHIYAGVENRTRISRVNRTPSLSMPIYKQRGVNAVEVADRVKERVKEISNNLPEGTNLSVNFDRTSFIRLSINELLQNLLLSVLLTSLVCWLFLNSMSATINILLAIPTAIIGTFAFMYLMGFSLNTFSLLGLTLAIGIVVDDAIVMLENIVRYAKKGHDKVQASFKGSSEIAFAVLATTAVLVAIFAPITMMPGIEGRFFREFALTICIAVSLSSLEALTLAPMRCSQFLNVASEGIFIHHWVDSAVDFGKRTYVKCLNFALGHRIKILLTSLVVIFVSFTSLNFIDKEFAPESDRGFMFVIFIAPDGKSLDYTNAKVKEYEAIVEKNENVRRMIVAVGGGRGATTGNRGFGVLILKDRNERTKTQFEIASDLRKELAGIEGIKIIIRDRMGSAIGGRRGSPIEFTITGPDAEIQAQLYKQLEKEMRESKLMVGVRSDDIGELPEVHIIPDRIKAQQRGVEVRTIAEALNVGVGGVSATKYTERGRRYDVFVQLKEEDRTRENISSLLLQNNRGEFVTLNDVVKIEDAFGPQSIYRENRARGIRVDANLNTDVAQSKAIAFIKEVSKNVLPKGYYIKFSKDLNESLFSVLMIMVLGLVIAYMVLASQFNSFSDPITVFLAIPFGLAGSFIALWLSGSTLNIYSMIGILLTMGIVKKTSILIVEFSNQLRDEGKELTDAILVACETRFRPIIMTTFTTLASALPAAIIVGAGSETRRPMALVIIGGVFLSTIFTLIVVPCFYSLIARPRRKILEEV</sequence>
<feature type="transmembrane region" description="Helical" evidence="1">
    <location>
        <begin position="363"/>
        <end position="384"/>
    </location>
</feature>
<evidence type="ECO:0000256" key="1">
    <source>
        <dbReference type="SAM" id="Phobius"/>
    </source>
</evidence>
<dbReference type="Pfam" id="PF00873">
    <property type="entry name" value="ACR_tran"/>
    <property type="match status" value="1"/>
</dbReference>
<gene>
    <name evidence="2" type="ORF">DAY19_08215</name>
</gene>
<dbReference type="Gene3D" id="3.30.70.1440">
    <property type="entry name" value="Multidrug efflux transporter AcrB pore domain"/>
    <property type="match status" value="1"/>
</dbReference>
<dbReference type="PANTHER" id="PTHR32063:SF0">
    <property type="entry name" value="SWARMING MOTILITY PROTEIN SWRC"/>
    <property type="match status" value="1"/>
</dbReference>
<keyword evidence="1" id="KW-0812">Transmembrane</keyword>
<feature type="transmembrane region" description="Helical" evidence="1">
    <location>
        <begin position="904"/>
        <end position="925"/>
    </location>
</feature>
<evidence type="ECO:0000313" key="2">
    <source>
        <dbReference type="EMBL" id="RZF21664.1"/>
    </source>
</evidence>
<dbReference type="PRINTS" id="PR00702">
    <property type="entry name" value="ACRIFLAVINRP"/>
</dbReference>
<name>A0ABY0IGL6_9BACT</name>
<feature type="transmembrane region" description="Helical" evidence="1">
    <location>
        <begin position="879"/>
        <end position="898"/>
    </location>
</feature>
<dbReference type="Gene3D" id="3.30.70.1320">
    <property type="entry name" value="Multidrug efflux transporter AcrB pore domain like"/>
    <property type="match status" value="1"/>
</dbReference>
<feature type="transmembrane region" description="Helical" evidence="1">
    <location>
        <begin position="390"/>
        <end position="414"/>
    </location>
</feature>
<dbReference type="Gene3D" id="3.30.2090.10">
    <property type="entry name" value="Multidrug efflux transporter AcrB TolC docking domain, DN and DC subdomains"/>
    <property type="match status" value="2"/>
</dbReference>
<dbReference type="SUPFAM" id="SSF82693">
    <property type="entry name" value="Multidrug efflux transporter AcrB pore domain, PN1, PN2, PC1 and PC2 subdomains"/>
    <property type="match status" value="3"/>
</dbReference>
<dbReference type="Gene3D" id="3.30.70.1430">
    <property type="entry name" value="Multidrug efflux transporter AcrB pore domain"/>
    <property type="match status" value="2"/>
</dbReference>
<dbReference type="SUPFAM" id="SSF82866">
    <property type="entry name" value="Multidrug efflux transporter AcrB transmembrane domain"/>
    <property type="match status" value="2"/>
</dbReference>
<protein>
    <submittedName>
        <fullName evidence="2">Efflux RND transporter permease subunit</fullName>
    </submittedName>
</protein>
<feature type="transmembrane region" description="Helical" evidence="1">
    <location>
        <begin position="466"/>
        <end position="485"/>
    </location>
</feature>
<evidence type="ECO:0000313" key="3">
    <source>
        <dbReference type="Proteomes" id="UP000443582"/>
    </source>
</evidence>
<dbReference type="SUPFAM" id="SSF82714">
    <property type="entry name" value="Multidrug efflux transporter AcrB TolC docking domain, DN and DC subdomains"/>
    <property type="match status" value="2"/>
</dbReference>
<dbReference type="EMBL" id="QDKL01000002">
    <property type="protein sequence ID" value="RZF21664.1"/>
    <property type="molecule type" value="Genomic_DNA"/>
</dbReference>
<dbReference type="InterPro" id="IPR001036">
    <property type="entry name" value="Acrflvin-R"/>
</dbReference>
<dbReference type="RefSeq" id="WP_115361272.1">
    <property type="nucleotide sequence ID" value="NZ_QDKL01000002.1"/>
</dbReference>
<comment type="caution">
    <text evidence="2">The sequence shown here is derived from an EMBL/GenBank/DDBJ whole genome shotgun (WGS) entry which is preliminary data.</text>
</comment>
<accession>A0ABY0IGL6</accession>
<feature type="transmembrane region" description="Helical" evidence="1">
    <location>
        <begin position="531"/>
        <end position="549"/>
    </location>
</feature>
<proteinExistence type="predicted"/>
<feature type="transmembrane region" description="Helical" evidence="1">
    <location>
        <begin position="12"/>
        <end position="34"/>
    </location>
</feature>
<feature type="transmembrane region" description="Helical" evidence="1">
    <location>
        <begin position="337"/>
        <end position="356"/>
    </location>
</feature>
<keyword evidence="3" id="KW-1185">Reference proteome</keyword>
<dbReference type="PANTHER" id="PTHR32063">
    <property type="match status" value="1"/>
</dbReference>
<feature type="transmembrane region" description="Helical" evidence="1">
    <location>
        <begin position="981"/>
        <end position="1007"/>
    </location>
</feature>
<reference evidence="3" key="1">
    <citation type="journal article" date="2019" name="Int. J. Syst. Evol. Microbiol.">
        <title>Halobacteriovorax valvorus sp. nov., a novel prokaryotic predator isolated from coastal seawater of China.</title>
        <authorList>
            <person name="Chen M.-X."/>
        </authorList>
    </citation>
    <scope>NUCLEOTIDE SEQUENCE [LARGE SCALE GENOMIC DNA]</scope>
    <source>
        <strain evidence="3">BL9</strain>
    </source>
</reference>
<feature type="transmembrane region" description="Helical" evidence="1">
    <location>
        <begin position="849"/>
        <end position="867"/>
    </location>
</feature>